<dbReference type="GO" id="GO:0005452">
    <property type="term" value="F:solute:inorganic anion antiporter activity"/>
    <property type="evidence" value="ECO:0007669"/>
    <property type="project" value="InterPro"/>
</dbReference>
<feature type="domain" description="Bicarbonate transporter-like transmembrane" evidence="6">
    <location>
        <begin position="1"/>
        <end position="160"/>
    </location>
</feature>
<keyword evidence="2 5" id="KW-0812">Transmembrane</keyword>
<dbReference type="PANTHER" id="PTHR11453:SF36">
    <property type="entry name" value="ANION EXCHANGE PROTEIN"/>
    <property type="match status" value="1"/>
</dbReference>
<dbReference type="InterPro" id="IPR003020">
    <property type="entry name" value="HCO3_transpt_euk"/>
</dbReference>
<accession>A0A8S3I5D9</accession>
<dbReference type="EMBL" id="CAJOBI010326613">
    <property type="protein sequence ID" value="CAF5192770.1"/>
    <property type="molecule type" value="Genomic_DNA"/>
</dbReference>
<dbReference type="GO" id="GO:0006820">
    <property type="term" value="P:monoatomic anion transport"/>
    <property type="evidence" value="ECO:0007669"/>
    <property type="project" value="InterPro"/>
</dbReference>
<dbReference type="Pfam" id="PF00955">
    <property type="entry name" value="HCO3_cotransp"/>
    <property type="match status" value="1"/>
</dbReference>
<dbReference type="GO" id="GO:0005886">
    <property type="term" value="C:plasma membrane"/>
    <property type="evidence" value="ECO:0007669"/>
    <property type="project" value="TreeGrafter"/>
</dbReference>
<evidence type="ECO:0000256" key="5">
    <source>
        <dbReference type="SAM" id="Phobius"/>
    </source>
</evidence>
<evidence type="ECO:0000256" key="2">
    <source>
        <dbReference type="ARBA" id="ARBA00022692"/>
    </source>
</evidence>
<feature type="transmembrane region" description="Helical" evidence="5">
    <location>
        <begin position="141"/>
        <end position="160"/>
    </location>
</feature>
<name>A0A8S3I5D9_9BILA</name>
<evidence type="ECO:0000256" key="4">
    <source>
        <dbReference type="ARBA" id="ARBA00023136"/>
    </source>
</evidence>
<dbReference type="GO" id="GO:0008510">
    <property type="term" value="F:sodium:bicarbonate symporter activity"/>
    <property type="evidence" value="ECO:0007669"/>
    <property type="project" value="TreeGrafter"/>
</dbReference>
<proteinExistence type="predicted"/>
<comment type="subcellular location">
    <subcellularLocation>
        <location evidence="1">Membrane</location>
        <topology evidence="1">Multi-pass membrane protein</topology>
    </subcellularLocation>
</comment>
<gene>
    <name evidence="7" type="ORF">SMN809_LOCUS72854</name>
</gene>
<dbReference type="Proteomes" id="UP000676336">
    <property type="component" value="Unassembled WGS sequence"/>
</dbReference>
<dbReference type="PRINTS" id="PR01231">
    <property type="entry name" value="HCO3TRNSPORT"/>
</dbReference>
<feature type="transmembrane region" description="Helical" evidence="5">
    <location>
        <begin position="80"/>
        <end position="97"/>
    </location>
</feature>
<protein>
    <recommendedName>
        <fullName evidence="6">Bicarbonate transporter-like transmembrane domain-containing protein</fullName>
    </recommendedName>
</protein>
<evidence type="ECO:0000313" key="8">
    <source>
        <dbReference type="Proteomes" id="UP000676336"/>
    </source>
</evidence>
<evidence type="ECO:0000256" key="3">
    <source>
        <dbReference type="ARBA" id="ARBA00022989"/>
    </source>
</evidence>
<evidence type="ECO:0000313" key="7">
    <source>
        <dbReference type="EMBL" id="CAF5192770.1"/>
    </source>
</evidence>
<organism evidence="7 8">
    <name type="scientific">Rotaria magnacalcarata</name>
    <dbReference type="NCBI Taxonomy" id="392030"/>
    <lineage>
        <taxon>Eukaryota</taxon>
        <taxon>Metazoa</taxon>
        <taxon>Spiralia</taxon>
        <taxon>Gnathifera</taxon>
        <taxon>Rotifera</taxon>
        <taxon>Eurotatoria</taxon>
        <taxon>Bdelloidea</taxon>
        <taxon>Philodinida</taxon>
        <taxon>Philodinidae</taxon>
        <taxon>Rotaria</taxon>
    </lineage>
</organism>
<keyword evidence="3 5" id="KW-1133">Transmembrane helix</keyword>
<dbReference type="PANTHER" id="PTHR11453">
    <property type="entry name" value="ANION EXCHANGE PROTEIN"/>
    <property type="match status" value="1"/>
</dbReference>
<reference evidence="7" key="1">
    <citation type="submission" date="2021-02" db="EMBL/GenBank/DDBJ databases">
        <authorList>
            <person name="Nowell W R."/>
        </authorList>
    </citation>
    <scope>NUCLEOTIDE SEQUENCE</scope>
</reference>
<feature type="non-terminal residue" evidence="7">
    <location>
        <position position="1"/>
    </location>
</feature>
<dbReference type="AlphaFoldDB" id="A0A8S3I5D9"/>
<keyword evidence="4 5" id="KW-0472">Membrane</keyword>
<dbReference type="InterPro" id="IPR011531">
    <property type="entry name" value="HCO3_transpt-like_TM_dom"/>
</dbReference>
<sequence>MSAWDAYLHLDTPKLQVPKEFKPTLPNERGWLIPFFGKNPLWTIPIAIVPAIIATILIFMDQQITAVIINRKEFKLKKKLGYHLDLFVLSVSILVQSMLGLPWFVAATVLALTHVNALNIMSENSAPGEKPKFEGILEQRVSALLMSILTGLSVLFTNVLGRTESQRVGHISTD</sequence>
<evidence type="ECO:0000256" key="1">
    <source>
        <dbReference type="ARBA" id="ARBA00004141"/>
    </source>
</evidence>
<comment type="caution">
    <text evidence="7">The sequence shown here is derived from an EMBL/GenBank/DDBJ whole genome shotgun (WGS) entry which is preliminary data.</text>
</comment>
<feature type="transmembrane region" description="Helical" evidence="5">
    <location>
        <begin position="41"/>
        <end position="60"/>
    </location>
</feature>
<dbReference type="GO" id="GO:0051453">
    <property type="term" value="P:regulation of intracellular pH"/>
    <property type="evidence" value="ECO:0007669"/>
    <property type="project" value="TreeGrafter"/>
</dbReference>
<evidence type="ECO:0000259" key="6">
    <source>
        <dbReference type="Pfam" id="PF00955"/>
    </source>
</evidence>